<feature type="signal peptide" evidence="1">
    <location>
        <begin position="1"/>
        <end position="22"/>
    </location>
</feature>
<feature type="chain" id="PRO_5027754611" description="Pilus assembly protein PilP" evidence="1">
    <location>
        <begin position="23"/>
        <end position="185"/>
    </location>
</feature>
<evidence type="ECO:0000313" key="2">
    <source>
        <dbReference type="EMBL" id="HGW91043.1"/>
    </source>
</evidence>
<dbReference type="AlphaFoldDB" id="A0A7C4Y4X0"/>
<organism evidence="2">
    <name type="scientific">candidate division WOR-3 bacterium</name>
    <dbReference type="NCBI Taxonomy" id="2052148"/>
    <lineage>
        <taxon>Bacteria</taxon>
        <taxon>Bacteria division WOR-3</taxon>
    </lineage>
</organism>
<accession>A0A7C4Y4X0</accession>
<sequence>MRKRRKLLVSSIFIMLSLIGCSNSPNLFNRIVDKTIAFFSPKFENNTYTEKIILSQMNPIPTGVDTLDFSKIDTVRDVNEALKWELFVYDDRGKPDPFTPLITRGASEKGLQVEDAELVGTIWGPNGYIALVKEIGGSGYVLREGDKVINGYVEKIDKNSITFKLQQFEQVQKITLYLKSKEGEK</sequence>
<comment type="caution">
    <text evidence="2">The sequence shown here is derived from an EMBL/GenBank/DDBJ whole genome shotgun (WGS) entry which is preliminary data.</text>
</comment>
<dbReference type="EMBL" id="DTHG01000007">
    <property type="protein sequence ID" value="HGW91043.1"/>
    <property type="molecule type" value="Genomic_DNA"/>
</dbReference>
<protein>
    <recommendedName>
        <fullName evidence="3">Pilus assembly protein PilP</fullName>
    </recommendedName>
</protein>
<keyword evidence="1" id="KW-0732">Signal</keyword>
<reference evidence="2" key="1">
    <citation type="journal article" date="2020" name="mSystems">
        <title>Genome- and Community-Level Interaction Insights into Carbon Utilization and Element Cycling Functions of Hydrothermarchaeota in Hydrothermal Sediment.</title>
        <authorList>
            <person name="Zhou Z."/>
            <person name="Liu Y."/>
            <person name="Xu W."/>
            <person name="Pan J."/>
            <person name="Luo Z.H."/>
            <person name="Li M."/>
        </authorList>
    </citation>
    <scope>NUCLEOTIDE SEQUENCE [LARGE SCALE GENOMIC DNA]</scope>
    <source>
        <strain evidence="2">SpSt-780</strain>
    </source>
</reference>
<proteinExistence type="predicted"/>
<dbReference type="PROSITE" id="PS51257">
    <property type="entry name" value="PROKAR_LIPOPROTEIN"/>
    <property type="match status" value="1"/>
</dbReference>
<name>A0A7C4Y4X0_UNCW3</name>
<evidence type="ECO:0008006" key="3">
    <source>
        <dbReference type="Google" id="ProtNLM"/>
    </source>
</evidence>
<gene>
    <name evidence="2" type="ORF">ENV67_00695</name>
</gene>
<evidence type="ECO:0000256" key="1">
    <source>
        <dbReference type="SAM" id="SignalP"/>
    </source>
</evidence>